<reference evidence="1 2" key="1">
    <citation type="journal article" date="2019" name="Nat. Ecol. Evol.">
        <title>Megaphylogeny resolves global patterns of mushroom evolution.</title>
        <authorList>
            <person name="Varga T."/>
            <person name="Krizsan K."/>
            <person name="Foldi C."/>
            <person name="Dima B."/>
            <person name="Sanchez-Garcia M."/>
            <person name="Sanchez-Ramirez S."/>
            <person name="Szollosi G.J."/>
            <person name="Szarkandi J.G."/>
            <person name="Papp V."/>
            <person name="Albert L."/>
            <person name="Andreopoulos W."/>
            <person name="Angelini C."/>
            <person name="Antonin V."/>
            <person name="Barry K.W."/>
            <person name="Bougher N.L."/>
            <person name="Buchanan P."/>
            <person name="Buyck B."/>
            <person name="Bense V."/>
            <person name="Catcheside P."/>
            <person name="Chovatia M."/>
            <person name="Cooper J."/>
            <person name="Damon W."/>
            <person name="Desjardin D."/>
            <person name="Finy P."/>
            <person name="Geml J."/>
            <person name="Haridas S."/>
            <person name="Hughes K."/>
            <person name="Justo A."/>
            <person name="Karasinski D."/>
            <person name="Kautmanova I."/>
            <person name="Kiss B."/>
            <person name="Kocsube S."/>
            <person name="Kotiranta H."/>
            <person name="LaButti K.M."/>
            <person name="Lechner B.E."/>
            <person name="Liimatainen K."/>
            <person name="Lipzen A."/>
            <person name="Lukacs Z."/>
            <person name="Mihaltcheva S."/>
            <person name="Morgado L.N."/>
            <person name="Niskanen T."/>
            <person name="Noordeloos M.E."/>
            <person name="Ohm R.A."/>
            <person name="Ortiz-Santana B."/>
            <person name="Ovrebo C."/>
            <person name="Racz N."/>
            <person name="Riley R."/>
            <person name="Savchenko A."/>
            <person name="Shiryaev A."/>
            <person name="Soop K."/>
            <person name="Spirin V."/>
            <person name="Szebenyi C."/>
            <person name="Tomsovsky M."/>
            <person name="Tulloss R.E."/>
            <person name="Uehling J."/>
            <person name="Grigoriev I.V."/>
            <person name="Vagvolgyi C."/>
            <person name="Papp T."/>
            <person name="Martin F.M."/>
            <person name="Miettinen O."/>
            <person name="Hibbett D.S."/>
            <person name="Nagy L.G."/>
        </authorList>
    </citation>
    <scope>NUCLEOTIDE SEQUENCE [LARGE SCALE GENOMIC DNA]</scope>
    <source>
        <strain evidence="1 2">CBS 121175</strain>
    </source>
</reference>
<keyword evidence="2" id="KW-1185">Reference proteome</keyword>
<protein>
    <submittedName>
        <fullName evidence="1">Uncharacterized protein</fullName>
    </submittedName>
</protein>
<name>A0A5C3K9N7_COPMA</name>
<sequence>IGFITLDNASNNDTMMDHLELSLSEHNIPFSSTNSCVWYVHNYTQKFEAHISLPHH</sequence>
<dbReference type="EMBL" id="ML210644">
    <property type="protein sequence ID" value="TFK16776.1"/>
    <property type="molecule type" value="Genomic_DNA"/>
</dbReference>
<dbReference type="AlphaFoldDB" id="A0A5C3K9N7"/>
<dbReference type="Proteomes" id="UP000307440">
    <property type="component" value="Unassembled WGS sequence"/>
</dbReference>
<proteinExistence type="predicted"/>
<organism evidence="1 2">
    <name type="scientific">Coprinopsis marcescibilis</name>
    <name type="common">Agaric fungus</name>
    <name type="synonym">Psathyrella marcescibilis</name>
    <dbReference type="NCBI Taxonomy" id="230819"/>
    <lineage>
        <taxon>Eukaryota</taxon>
        <taxon>Fungi</taxon>
        <taxon>Dikarya</taxon>
        <taxon>Basidiomycota</taxon>
        <taxon>Agaricomycotina</taxon>
        <taxon>Agaricomycetes</taxon>
        <taxon>Agaricomycetidae</taxon>
        <taxon>Agaricales</taxon>
        <taxon>Agaricineae</taxon>
        <taxon>Psathyrellaceae</taxon>
        <taxon>Coprinopsis</taxon>
    </lineage>
</organism>
<feature type="non-terminal residue" evidence="1">
    <location>
        <position position="1"/>
    </location>
</feature>
<dbReference type="OrthoDB" id="3259198at2759"/>
<evidence type="ECO:0000313" key="2">
    <source>
        <dbReference type="Proteomes" id="UP000307440"/>
    </source>
</evidence>
<gene>
    <name evidence="1" type="ORF">FA15DRAFT_606415</name>
</gene>
<evidence type="ECO:0000313" key="1">
    <source>
        <dbReference type="EMBL" id="TFK16776.1"/>
    </source>
</evidence>
<accession>A0A5C3K9N7</accession>